<proteinExistence type="predicted"/>
<sequence length="93" mass="10899">MLPPDTPKRPVDILIHTAIYDEARRVQRQSEDNLFLSSDGTAIMGLPSKRTKKKTANVIRRTTQHGNKLRCFIHLESSVRLLHQPVHRKYRWK</sequence>
<evidence type="ECO:0000313" key="1">
    <source>
        <dbReference type="EMBL" id="TPP67239.1"/>
    </source>
</evidence>
<protein>
    <submittedName>
        <fullName evidence="1">Uncharacterized protein</fullName>
    </submittedName>
</protein>
<dbReference type="AlphaFoldDB" id="A0A504Z2X0"/>
<organism evidence="1 2">
    <name type="scientific">Fasciola gigantica</name>
    <name type="common">Giant liver fluke</name>
    <dbReference type="NCBI Taxonomy" id="46835"/>
    <lineage>
        <taxon>Eukaryota</taxon>
        <taxon>Metazoa</taxon>
        <taxon>Spiralia</taxon>
        <taxon>Lophotrochozoa</taxon>
        <taxon>Platyhelminthes</taxon>
        <taxon>Trematoda</taxon>
        <taxon>Digenea</taxon>
        <taxon>Plagiorchiida</taxon>
        <taxon>Echinostomata</taxon>
        <taxon>Echinostomatoidea</taxon>
        <taxon>Fasciolidae</taxon>
        <taxon>Fasciola</taxon>
    </lineage>
</organism>
<comment type="caution">
    <text evidence="1">The sequence shown here is derived from an EMBL/GenBank/DDBJ whole genome shotgun (WGS) entry which is preliminary data.</text>
</comment>
<dbReference type="Proteomes" id="UP000316759">
    <property type="component" value="Unassembled WGS sequence"/>
</dbReference>
<name>A0A504Z2X0_FASGI</name>
<gene>
    <name evidence="1" type="ORF">FGIG_02629</name>
</gene>
<dbReference type="EMBL" id="SUNJ01000917">
    <property type="protein sequence ID" value="TPP67239.1"/>
    <property type="molecule type" value="Genomic_DNA"/>
</dbReference>
<evidence type="ECO:0000313" key="2">
    <source>
        <dbReference type="Proteomes" id="UP000316759"/>
    </source>
</evidence>
<dbReference type="OrthoDB" id="409395at2759"/>
<keyword evidence="2" id="KW-1185">Reference proteome</keyword>
<accession>A0A504Z2X0</accession>
<reference evidence="1 2" key="1">
    <citation type="submission" date="2019-04" db="EMBL/GenBank/DDBJ databases">
        <title>Annotation for the trematode Fasciola gigantica.</title>
        <authorList>
            <person name="Choi Y.-J."/>
        </authorList>
    </citation>
    <scope>NUCLEOTIDE SEQUENCE [LARGE SCALE GENOMIC DNA]</scope>
    <source>
        <strain evidence="1">Uganda_cow_1</strain>
    </source>
</reference>